<keyword evidence="2" id="KW-1185">Reference proteome</keyword>
<dbReference type="EMBL" id="JALHAT010000068">
    <property type="protein sequence ID" value="MCJ1962861.1"/>
    <property type="molecule type" value="Genomic_DNA"/>
</dbReference>
<name>A0ABT0AI38_9SPHN</name>
<evidence type="ECO:0000313" key="1">
    <source>
        <dbReference type="EMBL" id="MCJ1962861.1"/>
    </source>
</evidence>
<organism evidence="1 2">
    <name type="scientific">Novosphingobium mangrovi</name>
    <name type="common">ex Hu et al. 2023</name>
    <dbReference type="NCBI Taxonomy" id="2930094"/>
    <lineage>
        <taxon>Bacteria</taxon>
        <taxon>Pseudomonadati</taxon>
        <taxon>Pseudomonadota</taxon>
        <taxon>Alphaproteobacteria</taxon>
        <taxon>Sphingomonadales</taxon>
        <taxon>Sphingomonadaceae</taxon>
        <taxon>Novosphingobium</taxon>
    </lineage>
</organism>
<protein>
    <recommendedName>
        <fullName evidence="3">Glycosyltransferase</fullName>
    </recommendedName>
</protein>
<sequence>MNFALPLFPRGDLAAERFGCEVLGPIFAEFAQRLWTFQYYMPEKDDTCLLFCARGGLRLRQIYEAFLTASGLSVPLPHADLMISRLVAARTGLAAPGPALIEELGREFEGQTMAEVVLALTQDPSIRLGPEWHHPFEAGTFEALLEGESGRLVRKVVARLDGAFRRHLDQVSQGRGRAILCDTGLYGSTVRLLQEGVPQVQWFAAQFARSNYKRFATPHFEVTVGLSVEQDGYCPWNARTCVLRFWHLIESVLEPELASVKSFSNEPVPRSNLEEPGWRERIGEDTQGLFTGVLTYLSGLSPEQLPGIETAAEEAWGRLRQAIIWPGRQDLAVLSLSPRARDFGRIEAVHQFPEGGAITSSLWREGAVVQRYRRTGRLGLALLEAAHSLRFLKRWSAARRA</sequence>
<dbReference type="RefSeq" id="WP_243803112.1">
    <property type="nucleotide sequence ID" value="NZ_JALHAT010000068.1"/>
</dbReference>
<evidence type="ECO:0000313" key="2">
    <source>
        <dbReference type="Proteomes" id="UP001162802"/>
    </source>
</evidence>
<comment type="caution">
    <text evidence="1">The sequence shown here is derived from an EMBL/GenBank/DDBJ whole genome shotgun (WGS) entry which is preliminary data.</text>
</comment>
<gene>
    <name evidence="1" type="ORF">MTR65_19425</name>
</gene>
<reference evidence="1" key="1">
    <citation type="submission" date="2022-03" db="EMBL/GenBank/DDBJ databases">
        <title>Identification of a novel bacterium isolated from mangrove sediments.</title>
        <authorList>
            <person name="Pan X."/>
        </authorList>
    </citation>
    <scope>NUCLEOTIDE SEQUENCE</scope>
    <source>
        <strain evidence="1">B2637</strain>
    </source>
</reference>
<dbReference type="Proteomes" id="UP001162802">
    <property type="component" value="Unassembled WGS sequence"/>
</dbReference>
<accession>A0ABT0AI38</accession>
<proteinExistence type="predicted"/>
<evidence type="ECO:0008006" key="3">
    <source>
        <dbReference type="Google" id="ProtNLM"/>
    </source>
</evidence>